<dbReference type="OrthoDB" id="197007at2"/>
<dbReference type="Gene3D" id="3.30.1950.10">
    <property type="entry name" value="wza like domain"/>
    <property type="match status" value="1"/>
</dbReference>
<comment type="caution">
    <text evidence="5">The sequence shown here is derived from an EMBL/GenBank/DDBJ whole genome shotgun (WGS) entry which is preliminary data.</text>
</comment>
<keyword evidence="1 2" id="KW-0732">Signal</keyword>
<keyword evidence="5" id="KW-0813">Transport</keyword>
<feature type="chain" id="PRO_5015107187" evidence="2">
    <location>
        <begin position="19"/>
        <end position="192"/>
    </location>
</feature>
<feature type="domain" description="Soluble ligand binding" evidence="4">
    <location>
        <begin position="119"/>
        <end position="166"/>
    </location>
</feature>
<evidence type="ECO:0000313" key="5">
    <source>
        <dbReference type="EMBL" id="PSJ36385.1"/>
    </source>
</evidence>
<dbReference type="EMBL" id="PXYI01000014">
    <property type="protein sequence ID" value="PSJ36385.1"/>
    <property type="molecule type" value="Genomic_DNA"/>
</dbReference>
<dbReference type="Proteomes" id="UP000241167">
    <property type="component" value="Unassembled WGS sequence"/>
</dbReference>
<organism evidence="5 6">
    <name type="scientific">Allosphingosinicella deserti</name>
    <dbReference type="NCBI Taxonomy" id="2116704"/>
    <lineage>
        <taxon>Bacteria</taxon>
        <taxon>Pseudomonadati</taxon>
        <taxon>Pseudomonadota</taxon>
        <taxon>Alphaproteobacteria</taxon>
        <taxon>Sphingomonadales</taxon>
        <taxon>Sphingomonadaceae</taxon>
        <taxon>Allosphingosinicella</taxon>
    </lineage>
</organism>
<feature type="domain" description="Polysaccharide export protein N-terminal" evidence="3">
    <location>
        <begin position="35"/>
        <end position="112"/>
    </location>
</feature>
<evidence type="ECO:0000313" key="6">
    <source>
        <dbReference type="Proteomes" id="UP000241167"/>
    </source>
</evidence>
<dbReference type="PANTHER" id="PTHR33619">
    <property type="entry name" value="POLYSACCHARIDE EXPORT PROTEIN GFCE-RELATED"/>
    <property type="match status" value="1"/>
</dbReference>
<evidence type="ECO:0000256" key="1">
    <source>
        <dbReference type="ARBA" id="ARBA00022729"/>
    </source>
</evidence>
<evidence type="ECO:0000259" key="3">
    <source>
        <dbReference type="Pfam" id="PF02563"/>
    </source>
</evidence>
<accession>A0A2P7QEM3</accession>
<dbReference type="InterPro" id="IPR049712">
    <property type="entry name" value="Poly_export"/>
</dbReference>
<gene>
    <name evidence="5" type="ORF">C7I55_26445</name>
</gene>
<dbReference type="AlphaFoldDB" id="A0A2P7QEM3"/>
<name>A0A2P7QEM3_9SPHN</name>
<dbReference type="PROSITE" id="PS51257">
    <property type="entry name" value="PROKAR_LIPOPROTEIN"/>
    <property type="match status" value="1"/>
</dbReference>
<evidence type="ECO:0000259" key="4">
    <source>
        <dbReference type="Pfam" id="PF10531"/>
    </source>
</evidence>
<dbReference type="Pfam" id="PF10531">
    <property type="entry name" value="SLBB"/>
    <property type="match status" value="1"/>
</dbReference>
<dbReference type="RefSeq" id="WP_106516059.1">
    <property type="nucleotide sequence ID" value="NZ_PXYI01000014.1"/>
</dbReference>
<feature type="signal peptide" evidence="2">
    <location>
        <begin position="1"/>
        <end position="18"/>
    </location>
</feature>
<dbReference type="InterPro" id="IPR019554">
    <property type="entry name" value="Soluble_ligand-bd"/>
</dbReference>
<sequence>MSAPGLKLACALMLTLTAACSTGLGKLPETAGADAAELRLGSGDELRVVVPGLSGTDAAANTAYVVNDRGEISLPVVGAVRASGLTLSELERAIASKLVDGEYLVSPSVSVQPVKLRPVYVTGEVRNPGEYQYRPGMAVLAAVSAAGGYTYRAVQGKVAITRVVGGRATTTRATNASWVLPGDTIVVYEKWF</sequence>
<dbReference type="InterPro" id="IPR003715">
    <property type="entry name" value="Poly_export_N"/>
</dbReference>
<dbReference type="GO" id="GO:0015159">
    <property type="term" value="F:polysaccharide transmembrane transporter activity"/>
    <property type="evidence" value="ECO:0007669"/>
    <property type="project" value="InterPro"/>
</dbReference>
<dbReference type="Pfam" id="PF02563">
    <property type="entry name" value="Poly_export"/>
    <property type="match status" value="1"/>
</dbReference>
<keyword evidence="5" id="KW-0762">Sugar transport</keyword>
<reference evidence="5 6" key="1">
    <citation type="submission" date="2018-03" db="EMBL/GenBank/DDBJ databases">
        <title>The draft genome of Sphingosinicella sp. GL-C-18.</title>
        <authorList>
            <person name="Liu L."/>
            <person name="Li L."/>
            <person name="Liang L."/>
            <person name="Zhang X."/>
            <person name="Wang T."/>
        </authorList>
    </citation>
    <scope>NUCLEOTIDE SEQUENCE [LARGE SCALE GENOMIC DNA]</scope>
    <source>
        <strain evidence="5 6">GL-C-18</strain>
    </source>
</reference>
<protein>
    <submittedName>
        <fullName evidence="5">Sugar transporter</fullName>
    </submittedName>
</protein>
<evidence type="ECO:0000256" key="2">
    <source>
        <dbReference type="SAM" id="SignalP"/>
    </source>
</evidence>
<dbReference type="PANTHER" id="PTHR33619:SF3">
    <property type="entry name" value="POLYSACCHARIDE EXPORT PROTEIN GFCE-RELATED"/>
    <property type="match status" value="1"/>
</dbReference>
<proteinExistence type="predicted"/>
<keyword evidence="6" id="KW-1185">Reference proteome</keyword>